<dbReference type="STRING" id="578460.C4VA66"/>
<dbReference type="EMBL" id="ACOL01000172">
    <property type="protein sequence ID" value="EEQ81887.1"/>
    <property type="molecule type" value="Genomic_DNA"/>
</dbReference>
<feature type="coiled-coil region" evidence="2">
    <location>
        <begin position="2"/>
        <end position="41"/>
    </location>
</feature>
<dbReference type="FunCoup" id="C4VA66">
    <property type="interactions" value="199"/>
</dbReference>
<dbReference type="GO" id="GO:0034457">
    <property type="term" value="C:Mpp10 complex"/>
    <property type="evidence" value="ECO:0007669"/>
    <property type="project" value="TreeGrafter"/>
</dbReference>
<dbReference type="HOGENOM" id="CLU_040063_2_1_1"/>
<dbReference type="Gene3D" id="3.40.50.10480">
    <property type="entry name" value="Probable brix-domain ribosomal biogenesis protein"/>
    <property type="match status" value="1"/>
</dbReference>
<dbReference type="InterPro" id="IPR007109">
    <property type="entry name" value="Brix"/>
</dbReference>
<protein>
    <recommendedName>
        <fullName evidence="1">U3 small nucleolar ribonucleoprotein protein IMP4</fullName>
    </recommendedName>
</protein>
<dbReference type="InterPro" id="IPR044281">
    <property type="entry name" value="IMP4/RPF1"/>
</dbReference>
<dbReference type="AlphaFoldDB" id="C4VA66"/>
<dbReference type="SMART" id="SM00879">
    <property type="entry name" value="Brix"/>
    <property type="match status" value="1"/>
</dbReference>
<accession>C4VA66</accession>
<name>C4VA66_VAIC1</name>
<gene>
    <name evidence="4" type="ORF">NCER_101508</name>
</gene>
<dbReference type="KEGG" id="nce:NCER_101508"/>
<proteinExistence type="predicted"/>
<evidence type="ECO:0000259" key="3">
    <source>
        <dbReference type="PROSITE" id="PS50833"/>
    </source>
</evidence>
<evidence type="ECO:0000256" key="2">
    <source>
        <dbReference type="SAM" id="Coils"/>
    </source>
</evidence>
<evidence type="ECO:0000313" key="5">
    <source>
        <dbReference type="Proteomes" id="UP000009082"/>
    </source>
</evidence>
<dbReference type="OrthoDB" id="10253204at2759"/>
<keyword evidence="2" id="KW-0175">Coiled coil</keyword>
<dbReference type="GO" id="GO:0030515">
    <property type="term" value="F:snoRNA binding"/>
    <property type="evidence" value="ECO:0007669"/>
    <property type="project" value="TreeGrafter"/>
</dbReference>
<dbReference type="VEuPathDB" id="MicrosporidiaDB:NCER_101508"/>
<dbReference type="InParanoid" id="C4VA66"/>
<evidence type="ECO:0000256" key="1">
    <source>
        <dbReference type="ARBA" id="ARBA00040513"/>
    </source>
</evidence>
<sequence length="266" mass="31372">MINKLRKKREYLLKKEEEYKNKEIENKKMRLQSHLDDTSKLSYDLRKEGKGLLDELIYDYKEEEIILYPKILVTTSKKPSSKLLEFSKHMSLIFNGLFFMRGRCTKEELSNIMHKNSYTSLILIYENKGTPSSLTISNFPFGNTFKFSIHGYNRCKTVNLGEHCHLVCDRINSELKDLFGKMLPKNSKSRRVLSLSNVNDKIGFRHYIIVKNKRVELKQDLMIDLKLYEIRKGTFEQEGEIVWIYKPFVNSGKSNIYNKVEDSDVE</sequence>
<dbReference type="GO" id="GO:0032040">
    <property type="term" value="C:small-subunit processome"/>
    <property type="evidence" value="ECO:0007669"/>
    <property type="project" value="TreeGrafter"/>
</dbReference>
<evidence type="ECO:0000313" key="4">
    <source>
        <dbReference type="EMBL" id="EEQ81887.1"/>
    </source>
</evidence>
<dbReference type="SUPFAM" id="SSF52954">
    <property type="entry name" value="Class II aaRS ABD-related"/>
    <property type="match status" value="1"/>
</dbReference>
<feature type="domain" description="Brix" evidence="3">
    <location>
        <begin position="69"/>
        <end position="236"/>
    </location>
</feature>
<dbReference type="GO" id="GO:0042134">
    <property type="term" value="F:rRNA primary transcript binding"/>
    <property type="evidence" value="ECO:0007669"/>
    <property type="project" value="InterPro"/>
</dbReference>
<organism evidence="5">
    <name type="scientific">Vairimorpha ceranae (strain BRL01)</name>
    <name type="common">Microsporidian parasite</name>
    <name type="synonym">Nosema ceranae</name>
    <dbReference type="NCBI Taxonomy" id="578460"/>
    <lineage>
        <taxon>Eukaryota</taxon>
        <taxon>Fungi</taxon>
        <taxon>Fungi incertae sedis</taxon>
        <taxon>Microsporidia</taxon>
        <taxon>Nosematidae</taxon>
        <taxon>Vairimorpha</taxon>
    </lineage>
</organism>
<dbReference type="PROSITE" id="PS50833">
    <property type="entry name" value="BRIX"/>
    <property type="match status" value="1"/>
</dbReference>
<dbReference type="PANTHER" id="PTHR22734:SF2">
    <property type="entry name" value="U3 SMALL NUCLEOLAR RIBONUCLEOPROTEIN PROTEIN IMP4"/>
    <property type="match status" value="1"/>
</dbReference>
<dbReference type="GO" id="GO:0006364">
    <property type="term" value="P:rRNA processing"/>
    <property type="evidence" value="ECO:0007669"/>
    <property type="project" value="InterPro"/>
</dbReference>
<dbReference type="Pfam" id="PF04427">
    <property type="entry name" value="Brix"/>
    <property type="match status" value="1"/>
</dbReference>
<reference evidence="5" key="1">
    <citation type="journal article" date="2009" name="PLoS Pathog.">
        <title>Genomic analyses of the microsporidian Nosema ceranae, an emergent pathogen of honey bees.</title>
        <authorList>
            <person name="Cornman R.S."/>
            <person name="Chen Y.P."/>
            <person name="Schatz M.C."/>
            <person name="Street C."/>
            <person name="Zhao Y."/>
            <person name="Desany B."/>
            <person name="Egholm M."/>
            <person name="Hutchison S."/>
            <person name="Pettis J.S."/>
            <person name="Lipkin W.I."/>
            <person name="Evans J.D."/>
        </authorList>
    </citation>
    <scope>NUCLEOTIDE SEQUENCE [LARGE SCALE GENOMIC DNA]</scope>
    <source>
        <strain evidence="5">BRL01</strain>
    </source>
</reference>
<dbReference type="Proteomes" id="UP000009082">
    <property type="component" value="Unassembled WGS sequence"/>
</dbReference>
<dbReference type="PANTHER" id="PTHR22734">
    <property type="entry name" value="U3 SMALL NUCLEOLAR RIBONUCLEOPROTEIN PROTEIN IMP4"/>
    <property type="match status" value="1"/>
</dbReference>